<dbReference type="InterPro" id="IPR013785">
    <property type="entry name" value="Aldolase_TIM"/>
</dbReference>
<dbReference type="EMBL" id="NWUF01000003">
    <property type="protein sequence ID" value="PCE43699.1"/>
    <property type="molecule type" value="Genomic_DNA"/>
</dbReference>
<feature type="domain" description="Thiamine phosphate synthase/TenI" evidence="1">
    <location>
        <begin position="36"/>
        <end position="175"/>
    </location>
</feature>
<dbReference type="Gene3D" id="3.20.20.70">
    <property type="entry name" value="Aldolase class I"/>
    <property type="match status" value="1"/>
</dbReference>
<keyword evidence="3" id="KW-1185">Reference proteome</keyword>
<name>A0A2A4G115_9SPHN</name>
<dbReference type="KEGG" id="rdi:CMV14_01860"/>
<proteinExistence type="predicted"/>
<comment type="caution">
    <text evidence="2">The sequence shown here is derived from an EMBL/GenBank/DDBJ whole genome shotgun (WGS) entry which is preliminary data.</text>
</comment>
<evidence type="ECO:0000313" key="2">
    <source>
        <dbReference type="EMBL" id="PCE43699.1"/>
    </source>
</evidence>
<organism evidence="2 3">
    <name type="scientific">Rhizorhabdus dicambivorans</name>
    <dbReference type="NCBI Taxonomy" id="1850238"/>
    <lineage>
        <taxon>Bacteria</taxon>
        <taxon>Pseudomonadati</taxon>
        <taxon>Pseudomonadota</taxon>
        <taxon>Alphaproteobacteria</taxon>
        <taxon>Sphingomonadales</taxon>
        <taxon>Sphingomonadaceae</taxon>
        <taxon>Rhizorhabdus</taxon>
    </lineage>
</organism>
<dbReference type="CDD" id="cd00564">
    <property type="entry name" value="TMP_TenI"/>
    <property type="match status" value="1"/>
</dbReference>
<dbReference type="Proteomes" id="UP000218934">
    <property type="component" value="Unassembled WGS sequence"/>
</dbReference>
<dbReference type="Pfam" id="PF02581">
    <property type="entry name" value="TMP-TENI"/>
    <property type="match status" value="1"/>
</dbReference>
<dbReference type="OrthoDB" id="8446047at2"/>
<dbReference type="GO" id="GO:0009228">
    <property type="term" value="P:thiamine biosynthetic process"/>
    <property type="evidence" value="ECO:0007669"/>
    <property type="project" value="UniProtKB-KW"/>
</dbReference>
<gene>
    <name evidence="2" type="ORF">COO09_04180</name>
</gene>
<reference evidence="2 3" key="1">
    <citation type="submission" date="2017-09" db="EMBL/GenBank/DDBJ databases">
        <title>The Catabolism of 3,6-Dichlorosalicylic acid is Initiated by the Cytochrome P450 Monooxygenase DsmABC in Rhizorhabdus dicambivorans Ndbn-20.</title>
        <authorList>
            <person name="Na L."/>
        </authorList>
    </citation>
    <scope>NUCLEOTIDE SEQUENCE [LARGE SCALE GENOMIC DNA]</scope>
    <source>
        <strain evidence="2 3">Ndbn-20m</strain>
    </source>
</reference>
<accession>A0A2A4G115</accession>
<dbReference type="RefSeq" id="WP_066960415.1">
    <property type="nucleotide sequence ID" value="NZ_CP023449.1"/>
</dbReference>
<dbReference type="InterPro" id="IPR022998">
    <property type="entry name" value="ThiamineP_synth_TenI"/>
</dbReference>
<dbReference type="InterPro" id="IPR036206">
    <property type="entry name" value="ThiamineP_synth_sf"/>
</dbReference>
<evidence type="ECO:0000313" key="3">
    <source>
        <dbReference type="Proteomes" id="UP000218934"/>
    </source>
</evidence>
<evidence type="ECO:0000259" key="1">
    <source>
        <dbReference type="Pfam" id="PF02581"/>
    </source>
</evidence>
<dbReference type="AlphaFoldDB" id="A0A2A4G115"/>
<dbReference type="SUPFAM" id="SSF51391">
    <property type="entry name" value="Thiamin phosphate synthase"/>
    <property type="match status" value="1"/>
</dbReference>
<sequence>MHARHPELPRLWLMTDERQGDGLFAAIRRLPPGSGIIFRHKGTAGKQRRVLFERVKRLARRRGLVVLLAAGPAKARRWGADGAHHRRPGPPRYGTAAAHDLHEIRAAERSGAMAILLSPLHPTRSHPHAPALGRMRFAALVRSTGLPVIALGGIDAKRGAMAMRAGAWGWAAIDAWGG</sequence>
<protein>
    <submittedName>
        <fullName evidence="2">Thiamine phosphate synthase</fullName>
    </submittedName>
</protein>